<dbReference type="AlphaFoldDB" id="A0A0B6XWS1"/>
<accession>A0A0B6XWS1</accession>
<name>A0A0B6XWS1_9EUPU</name>
<gene>
    <name evidence="1" type="primary">ORF3674</name>
</gene>
<reference evidence="1" key="1">
    <citation type="submission" date="2014-12" db="EMBL/GenBank/DDBJ databases">
        <title>Insight into the proteome of Arion vulgaris.</title>
        <authorList>
            <person name="Aradska J."/>
            <person name="Bulat T."/>
            <person name="Smidak R."/>
            <person name="Sarate P."/>
            <person name="Gangsoo J."/>
            <person name="Sialana F."/>
            <person name="Bilban M."/>
            <person name="Lubec G."/>
        </authorList>
    </citation>
    <scope>NUCLEOTIDE SEQUENCE</scope>
    <source>
        <tissue evidence="1">Skin</tissue>
    </source>
</reference>
<sequence length="67" mass="7510">SIQFVVHHKFCVCPENAEEIDLTVLKMQVSTPHLFSPDTSVIDGSYPGAYMYFNIFHARAVPGPARE</sequence>
<proteinExistence type="predicted"/>
<organism evidence="1">
    <name type="scientific">Arion vulgaris</name>
    <dbReference type="NCBI Taxonomy" id="1028688"/>
    <lineage>
        <taxon>Eukaryota</taxon>
        <taxon>Metazoa</taxon>
        <taxon>Spiralia</taxon>
        <taxon>Lophotrochozoa</taxon>
        <taxon>Mollusca</taxon>
        <taxon>Gastropoda</taxon>
        <taxon>Heterobranchia</taxon>
        <taxon>Euthyneura</taxon>
        <taxon>Panpulmonata</taxon>
        <taxon>Eupulmonata</taxon>
        <taxon>Stylommatophora</taxon>
        <taxon>Helicina</taxon>
        <taxon>Arionoidea</taxon>
        <taxon>Arionidae</taxon>
        <taxon>Arion</taxon>
    </lineage>
</organism>
<dbReference type="EMBL" id="HACG01001463">
    <property type="protein sequence ID" value="CEK48328.1"/>
    <property type="molecule type" value="Transcribed_RNA"/>
</dbReference>
<feature type="non-terminal residue" evidence="1">
    <location>
        <position position="1"/>
    </location>
</feature>
<protein>
    <submittedName>
        <fullName evidence="1">Uncharacterized protein</fullName>
    </submittedName>
</protein>
<feature type="non-terminal residue" evidence="1">
    <location>
        <position position="67"/>
    </location>
</feature>
<evidence type="ECO:0000313" key="1">
    <source>
        <dbReference type="EMBL" id="CEK48328.1"/>
    </source>
</evidence>